<gene>
    <name evidence="2" type="ORF">E3Q02_03410</name>
</gene>
<dbReference type="AlphaFoldDB" id="A0AB38MRT7"/>
<evidence type="ECO:0000256" key="1">
    <source>
        <dbReference type="SAM" id="SignalP"/>
    </source>
</evidence>
<feature type="non-terminal residue" evidence="2">
    <location>
        <position position="1"/>
    </location>
</feature>
<evidence type="ECO:0000313" key="3">
    <source>
        <dbReference type="Proteomes" id="UP000309601"/>
    </source>
</evidence>
<dbReference type="EMBL" id="SPRW01000044">
    <property type="protein sequence ID" value="TIC62656.1"/>
    <property type="molecule type" value="Genomic_DNA"/>
</dbReference>
<evidence type="ECO:0000313" key="2">
    <source>
        <dbReference type="EMBL" id="TIC62656.1"/>
    </source>
</evidence>
<sequence length="389" mass="43921">SLALLVFLAILVRSSNAKTKRGTLADYEAPLPSPNGYKENMTPVAFISSEDERINEGEPFWINEMFPLNQTELDKFLNTVGKQDLNYTIYEVKTDSIVTGSQPKLKVDDMNKRDILSKTDRLLLIRASDSQTKSWFANYRAARFWHGLIANILVTVTGIGTFAWGMHHGDRDAMVTGMGALIGSAVLSQGFQSPQWPGSVENVNGELEGPNSAKRTSDSLDHLISHLGISKEEEISSIINQWEIVNGFHKHHMFSKKDELGRKQEFLLILEGATRERVRKLSKRDDQHIVYGVRYTYYYPNHDPALQAEYESSGYDADGMADFILGTMESLQSKETCVYLDIPESVLRMAGKMELLLYDYVDTGPSYDDCVNNYPCESSSTWCTRHDEL</sequence>
<dbReference type="Proteomes" id="UP000309601">
    <property type="component" value="Unassembled WGS sequence"/>
</dbReference>
<keyword evidence="1" id="KW-0732">Signal</keyword>
<reference evidence="2 3" key="1">
    <citation type="submission" date="2019-03" db="EMBL/GenBank/DDBJ databases">
        <title>Sequencing 25 genomes of Wallemia mellicola.</title>
        <authorList>
            <person name="Gostincar C."/>
        </authorList>
    </citation>
    <scope>NUCLEOTIDE SEQUENCE [LARGE SCALE GENOMIC DNA]</scope>
    <source>
        <strain evidence="2 3">EXF-1274</strain>
    </source>
</reference>
<proteinExistence type="predicted"/>
<name>A0AB38MRT7_9BASI</name>
<accession>A0AB38MRT7</accession>
<feature type="chain" id="PRO_5044290310" evidence="1">
    <location>
        <begin position="18"/>
        <end position="389"/>
    </location>
</feature>
<feature type="signal peptide" evidence="1">
    <location>
        <begin position="1"/>
        <end position="17"/>
    </location>
</feature>
<organism evidence="2 3">
    <name type="scientific">Wallemia mellicola</name>
    <dbReference type="NCBI Taxonomy" id="1708541"/>
    <lineage>
        <taxon>Eukaryota</taxon>
        <taxon>Fungi</taxon>
        <taxon>Dikarya</taxon>
        <taxon>Basidiomycota</taxon>
        <taxon>Wallemiomycotina</taxon>
        <taxon>Wallemiomycetes</taxon>
        <taxon>Wallemiales</taxon>
        <taxon>Wallemiaceae</taxon>
        <taxon>Wallemia</taxon>
    </lineage>
</organism>
<comment type="caution">
    <text evidence="2">The sequence shown here is derived from an EMBL/GenBank/DDBJ whole genome shotgun (WGS) entry which is preliminary data.</text>
</comment>
<protein>
    <submittedName>
        <fullName evidence="2">Uncharacterized protein</fullName>
    </submittedName>
</protein>